<proteinExistence type="predicted"/>
<protein>
    <submittedName>
        <fullName evidence="1">DUF6153 family protein</fullName>
    </submittedName>
</protein>
<gene>
    <name evidence="1" type="ORF">RM877_37485</name>
</gene>
<sequence length="134" mass="13033">MTARTQPTPAMPPAVRWRWALVLALLAGLFAMHALAPGGGGAHPTSTAVPSHTAMSAAAHGGCADAGQRDGGHVRHADQMCASGAVGGGPALPALTADPSTGVAPAGDVRGCPAAAPDGARAPPSLAALQLLRI</sequence>
<dbReference type="Pfam" id="PF19650">
    <property type="entry name" value="DUF6153"/>
    <property type="match status" value="1"/>
</dbReference>
<keyword evidence="2" id="KW-1185">Reference proteome</keyword>
<name>A0ABD5F1H7_9ACTN</name>
<dbReference type="AlphaFoldDB" id="A0ABD5F1H7"/>
<dbReference type="EMBL" id="JAVRES010000043">
    <property type="protein sequence ID" value="MDT0440343.1"/>
    <property type="molecule type" value="Genomic_DNA"/>
</dbReference>
<reference evidence="2" key="1">
    <citation type="submission" date="2023-07" db="EMBL/GenBank/DDBJ databases">
        <title>30 novel species of actinomycetes from the DSMZ collection.</title>
        <authorList>
            <person name="Nouioui I."/>
        </authorList>
    </citation>
    <scope>NUCLEOTIDE SEQUENCE [LARGE SCALE GENOMIC DNA]</scope>
    <source>
        <strain evidence="2">DSM 41981</strain>
    </source>
</reference>
<comment type="caution">
    <text evidence="1">The sequence shown here is derived from an EMBL/GenBank/DDBJ whole genome shotgun (WGS) entry which is preliminary data.</text>
</comment>
<accession>A0ABD5F1H7</accession>
<dbReference type="Proteomes" id="UP001183535">
    <property type="component" value="Unassembled WGS sequence"/>
</dbReference>
<evidence type="ECO:0000313" key="1">
    <source>
        <dbReference type="EMBL" id="MDT0440343.1"/>
    </source>
</evidence>
<dbReference type="InterPro" id="IPR046151">
    <property type="entry name" value="DUF6153"/>
</dbReference>
<organism evidence="1 2">
    <name type="scientific">Streptomyces doudnae</name>
    <dbReference type="NCBI Taxonomy" id="3075536"/>
    <lineage>
        <taxon>Bacteria</taxon>
        <taxon>Bacillati</taxon>
        <taxon>Actinomycetota</taxon>
        <taxon>Actinomycetes</taxon>
        <taxon>Kitasatosporales</taxon>
        <taxon>Streptomycetaceae</taxon>
        <taxon>Streptomyces</taxon>
    </lineage>
</organism>
<dbReference type="RefSeq" id="WP_256089375.1">
    <property type="nucleotide sequence ID" value="NZ_JAVRES010000043.1"/>
</dbReference>
<evidence type="ECO:0000313" key="2">
    <source>
        <dbReference type="Proteomes" id="UP001183535"/>
    </source>
</evidence>